<proteinExistence type="predicted"/>
<reference evidence="3" key="1">
    <citation type="journal article" date="2019" name="Int. J. Syst. Evol. Microbiol.">
        <title>The Global Catalogue of Microorganisms (GCM) 10K type strain sequencing project: providing services to taxonomists for standard genome sequencing and annotation.</title>
        <authorList>
            <consortium name="The Broad Institute Genomics Platform"/>
            <consortium name="The Broad Institute Genome Sequencing Center for Infectious Disease"/>
            <person name="Wu L."/>
            <person name="Ma J."/>
        </authorList>
    </citation>
    <scope>NUCLEOTIDE SEQUENCE [LARGE SCALE GENOMIC DNA]</scope>
    <source>
        <strain evidence="3">NBRC 108725</strain>
    </source>
</reference>
<organism evidence="2 3">
    <name type="scientific">Naasia aerilata</name>
    <dbReference type="NCBI Taxonomy" id="1162966"/>
    <lineage>
        <taxon>Bacteria</taxon>
        <taxon>Bacillati</taxon>
        <taxon>Actinomycetota</taxon>
        <taxon>Actinomycetes</taxon>
        <taxon>Micrococcales</taxon>
        <taxon>Microbacteriaceae</taxon>
        <taxon>Naasia</taxon>
    </lineage>
</organism>
<name>A0ABM8GEL0_9MICO</name>
<dbReference type="Pfam" id="PF19728">
    <property type="entry name" value="DUF6220"/>
    <property type="match status" value="1"/>
</dbReference>
<dbReference type="InterPro" id="IPR046192">
    <property type="entry name" value="DUF6220"/>
</dbReference>
<keyword evidence="1" id="KW-0472">Membrane</keyword>
<dbReference type="Proteomes" id="UP001321498">
    <property type="component" value="Chromosome"/>
</dbReference>
<gene>
    <name evidence="2" type="ORF">GCM10025866_26680</name>
</gene>
<evidence type="ECO:0008006" key="4">
    <source>
        <dbReference type="Google" id="ProtNLM"/>
    </source>
</evidence>
<evidence type="ECO:0000313" key="3">
    <source>
        <dbReference type="Proteomes" id="UP001321498"/>
    </source>
</evidence>
<sequence length="159" mass="16840">MRKVFVVTAVLLALDTILQLYFAALGHFSTGQGELFGIHGFNGAVVLRILALVNILAAAGARAGRRTIWMTVIVFLLVLLQTVIFILTGVIFNIGPETPEIPVGASILLGFHGLNGLAIIALSGILVGRAIRHARGEAPAARTAAPVVSEGEREDIRPR</sequence>
<feature type="transmembrane region" description="Helical" evidence="1">
    <location>
        <begin position="35"/>
        <end position="56"/>
    </location>
</feature>
<dbReference type="EMBL" id="AP027731">
    <property type="protein sequence ID" value="BDZ46759.1"/>
    <property type="molecule type" value="Genomic_DNA"/>
</dbReference>
<dbReference type="RefSeq" id="WP_286276760.1">
    <property type="nucleotide sequence ID" value="NZ_AP027731.1"/>
</dbReference>
<feature type="transmembrane region" description="Helical" evidence="1">
    <location>
        <begin position="104"/>
        <end position="127"/>
    </location>
</feature>
<keyword evidence="1" id="KW-1133">Transmembrane helix</keyword>
<keyword evidence="1" id="KW-0812">Transmembrane</keyword>
<keyword evidence="3" id="KW-1185">Reference proteome</keyword>
<evidence type="ECO:0000256" key="1">
    <source>
        <dbReference type="SAM" id="Phobius"/>
    </source>
</evidence>
<feature type="transmembrane region" description="Helical" evidence="1">
    <location>
        <begin position="68"/>
        <end position="92"/>
    </location>
</feature>
<protein>
    <recommendedName>
        <fullName evidence="4">DUF4383 domain-containing protein</fullName>
    </recommendedName>
</protein>
<accession>A0ABM8GEL0</accession>
<evidence type="ECO:0000313" key="2">
    <source>
        <dbReference type="EMBL" id="BDZ46759.1"/>
    </source>
</evidence>